<evidence type="ECO:0000313" key="3">
    <source>
        <dbReference type="Proteomes" id="UP000001423"/>
    </source>
</evidence>
<dbReference type="KEGG" id="pmt:PMT_2300"/>
<sequence>MIIFFKNHTDLAIKKATPAGGFFLVNQQLFRKIDDLHVEMFYLALSYFLRGLPLKYRRR</sequence>
<evidence type="ECO:0000313" key="2">
    <source>
        <dbReference type="EMBL" id="CAX32294.1"/>
    </source>
</evidence>
<name>B9ERD5_PROMM</name>
<dbReference type="Proteomes" id="UP000001423">
    <property type="component" value="Chromosome"/>
</dbReference>
<dbReference type="EMBL" id="BX548175">
    <property type="protein sequence ID" value="CAX31819.1"/>
    <property type="molecule type" value="Genomic_DNA"/>
</dbReference>
<dbReference type="KEGG" id="pmt:PMT_2773"/>
<organism evidence="1 3">
    <name type="scientific">Prochlorococcus marinus (strain MIT 9313)</name>
    <dbReference type="NCBI Taxonomy" id="74547"/>
    <lineage>
        <taxon>Bacteria</taxon>
        <taxon>Bacillati</taxon>
        <taxon>Cyanobacteriota</taxon>
        <taxon>Cyanophyceae</taxon>
        <taxon>Synechococcales</taxon>
        <taxon>Prochlorococcaceae</taxon>
        <taxon>Prochlorococcus</taxon>
    </lineage>
</organism>
<dbReference type="HOGENOM" id="CLU_210393_0_0_3"/>
<reference evidence="1 3" key="1">
    <citation type="journal article" date="2003" name="Nature">
        <title>Genome divergence in two Prochlorococcus ecotypes reflects oceanic niche differentiation.</title>
        <authorList>
            <person name="Rocap G."/>
            <person name="Larimer F.W."/>
            <person name="Lamerdin J.E."/>
            <person name="Malfatti S."/>
            <person name="Chain P."/>
            <person name="Ahlgren N.A."/>
            <person name="Arellano A."/>
            <person name="Coleman M."/>
            <person name="Hauser L."/>
            <person name="Hess W.R."/>
            <person name="Johnson Z.I."/>
            <person name="Land M.L."/>
            <person name="Lindell D."/>
            <person name="Post A.F."/>
            <person name="Regala W."/>
            <person name="Shah M."/>
            <person name="Shaw S.L."/>
            <person name="Steglich C."/>
            <person name="Sullivan M.B."/>
            <person name="Ting C.S."/>
            <person name="Tolonen A."/>
            <person name="Webb E.A."/>
            <person name="Zinser E.R."/>
            <person name="Chisholm S.W."/>
        </authorList>
    </citation>
    <scope>NUCLEOTIDE SEQUENCE [LARGE SCALE GENOMIC DNA]</scope>
    <source>
        <strain evidence="3">MIT 9313</strain>
        <strain evidence="1">MIT9313</strain>
    </source>
</reference>
<dbReference type="AlphaFoldDB" id="B9ERD5"/>
<dbReference type="EMBL" id="BX548175">
    <property type="protein sequence ID" value="CAX32294.1"/>
    <property type="molecule type" value="Genomic_DNA"/>
</dbReference>
<accession>B9ERD5</accession>
<gene>
    <name evidence="1" type="ordered locus">PMT_2300</name>
    <name evidence="2" type="ordered locus">PMT_2773</name>
</gene>
<protein>
    <submittedName>
        <fullName evidence="1">Uncharacterized protein</fullName>
    </submittedName>
</protein>
<keyword evidence="3" id="KW-1185">Reference proteome</keyword>
<evidence type="ECO:0000313" key="1">
    <source>
        <dbReference type="EMBL" id="CAX31819.1"/>
    </source>
</evidence>
<proteinExistence type="predicted"/>